<accession>A0A8T0G847</accession>
<name>A0A8T0G847_CERPU</name>
<reference evidence="2" key="1">
    <citation type="submission" date="2020-06" db="EMBL/GenBank/DDBJ databases">
        <title>WGS assembly of Ceratodon purpureus strain R40.</title>
        <authorList>
            <person name="Carey S.B."/>
            <person name="Jenkins J."/>
            <person name="Shu S."/>
            <person name="Lovell J.T."/>
            <person name="Sreedasyam A."/>
            <person name="Maumus F."/>
            <person name="Tiley G.P."/>
            <person name="Fernandez-Pozo N."/>
            <person name="Barry K."/>
            <person name="Chen C."/>
            <person name="Wang M."/>
            <person name="Lipzen A."/>
            <person name="Daum C."/>
            <person name="Saski C.A."/>
            <person name="Payton A.C."/>
            <person name="Mcbreen J.C."/>
            <person name="Conrad R.E."/>
            <person name="Kollar L.M."/>
            <person name="Olsson S."/>
            <person name="Huttunen S."/>
            <person name="Landis J.B."/>
            <person name="Wickett N.J."/>
            <person name="Johnson M.G."/>
            <person name="Rensing S.A."/>
            <person name="Grimwood J."/>
            <person name="Schmutz J."/>
            <person name="Mcdaniel S.F."/>
        </authorList>
    </citation>
    <scope>NUCLEOTIDE SEQUENCE</scope>
    <source>
        <strain evidence="2">R40</strain>
    </source>
</reference>
<evidence type="ECO:0000313" key="3">
    <source>
        <dbReference type="Proteomes" id="UP000822688"/>
    </source>
</evidence>
<sequence>MSSVCDPLRLVSSPPPSSLFPPHHQRQQPQIFPTSPQPQNPPLHHHPNGTPQQIKETLDDGLTYCNFMCTNLDTASNKTPL</sequence>
<dbReference type="Proteomes" id="UP000822688">
    <property type="component" value="Chromosome 12"/>
</dbReference>
<comment type="caution">
    <text evidence="2">The sequence shown here is derived from an EMBL/GenBank/DDBJ whole genome shotgun (WGS) entry which is preliminary data.</text>
</comment>
<dbReference type="EMBL" id="CM026433">
    <property type="protein sequence ID" value="KAG0555210.1"/>
    <property type="molecule type" value="Genomic_DNA"/>
</dbReference>
<keyword evidence="3" id="KW-1185">Reference proteome</keyword>
<organism evidence="2 3">
    <name type="scientific">Ceratodon purpureus</name>
    <name type="common">Fire moss</name>
    <name type="synonym">Dicranum purpureum</name>
    <dbReference type="NCBI Taxonomy" id="3225"/>
    <lineage>
        <taxon>Eukaryota</taxon>
        <taxon>Viridiplantae</taxon>
        <taxon>Streptophyta</taxon>
        <taxon>Embryophyta</taxon>
        <taxon>Bryophyta</taxon>
        <taxon>Bryophytina</taxon>
        <taxon>Bryopsida</taxon>
        <taxon>Dicranidae</taxon>
        <taxon>Pseudoditrichales</taxon>
        <taxon>Ditrichaceae</taxon>
        <taxon>Ceratodon</taxon>
    </lineage>
</organism>
<evidence type="ECO:0000313" key="2">
    <source>
        <dbReference type="EMBL" id="KAG0555210.1"/>
    </source>
</evidence>
<proteinExistence type="predicted"/>
<evidence type="ECO:0000256" key="1">
    <source>
        <dbReference type="SAM" id="MobiDB-lite"/>
    </source>
</evidence>
<protein>
    <submittedName>
        <fullName evidence="2">Uncharacterized protein</fullName>
    </submittedName>
</protein>
<feature type="region of interest" description="Disordered" evidence="1">
    <location>
        <begin position="1"/>
        <end position="55"/>
    </location>
</feature>
<dbReference type="AlphaFoldDB" id="A0A8T0G847"/>
<gene>
    <name evidence="2" type="ORF">KC19_12G152300</name>
</gene>